<feature type="compositionally biased region" description="Polar residues" evidence="1">
    <location>
        <begin position="66"/>
        <end position="76"/>
    </location>
</feature>
<dbReference type="Proteomes" id="UP000886523">
    <property type="component" value="Unassembled WGS sequence"/>
</dbReference>
<protein>
    <submittedName>
        <fullName evidence="2">Uncharacterized protein</fullName>
    </submittedName>
</protein>
<dbReference type="AlphaFoldDB" id="A0A9P6DY87"/>
<feature type="region of interest" description="Disordered" evidence="1">
    <location>
        <begin position="65"/>
        <end position="106"/>
    </location>
</feature>
<feature type="compositionally biased region" description="Polar residues" evidence="1">
    <location>
        <begin position="1"/>
        <end position="10"/>
    </location>
</feature>
<name>A0A9P6DY87_9AGAM</name>
<feature type="region of interest" description="Disordered" evidence="1">
    <location>
        <begin position="1"/>
        <end position="25"/>
    </location>
</feature>
<reference evidence="2" key="1">
    <citation type="journal article" date="2020" name="Nat. Commun.">
        <title>Large-scale genome sequencing of mycorrhizal fungi provides insights into the early evolution of symbiotic traits.</title>
        <authorList>
            <person name="Miyauchi S."/>
            <person name="Kiss E."/>
            <person name="Kuo A."/>
            <person name="Drula E."/>
            <person name="Kohler A."/>
            <person name="Sanchez-Garcia M."/>
            <person name="Morin E."/>
            <person name="Andreopoulos B."/>
            <person name="Barry K.W."/>
            <person name="Bonito G."/>
            <person name="Buee M."/>
            <person name="Carver A."/>
            <person name="Chen C."/>
            <person name="Cichocki N."/>
            <person name="Clum A."/>
            <person name="Culley D."/>
            <person name="Crous P.W."/>
            <person name="Fauchery L."/>
            <person name="Girlanda M."/>
            <person name="Hayes R.D."/>
            <person name="Keri Z."/>
            <person name="LaButti K."/>
            <person name="Lipzen A."/>
            <person name="Lombard V."/>
            <person name="Magnuson J."/>
            <person name="Maillard F."/>
            <person name="Murat C."/>
            <person name="Nolan M."/>
            <person name="Ohm R.A."/>
            <person name="Pangilinan J."/>
            <person name="Pereira M.F."/>
            <person name="Perotto S."/>
            <person name="Peter M."/>
            <person name="Pfister S."/>
            <person name="Riley R."/>
            <person name="Sitrit Y."/>
            <person name="Stielow J.B."/>
            <person name="Szollosi G."/>
            <person name="Zifcakova L."/>
            <person name="Stursova M."/>
            <person name="Spatafora J.W."/>
            <person name="Tedersoo L."/>
            <person name="Vaario L.M."/>
            <person name="Yamada A."/>
            <person name="Yan M."/>
            <person name="Wang P."/>
            <person name="Xu J."/>
            <person name="Bruns T."/>
            <person name="Baldrian P."/>
            <person name="Vilgalys R."/>
            <person name="Dunand C."/>
            <person name="Henrissat B."/>
            <person name="Grigoriev I.V."/>
            <person name="Hibbett D."/>
            <person name="Nagy L.G."/>
            <person name="Martin F.M."/>
        </authorList>
    </citation>
    <scope>NUCLEOTIDE SEQUENCE</scope>
    <source>
        <strain evidence="2">UP504</strain>
    </source>
</reference>
<evidence type="ECO:0000256" key="1">
    <source>
        <dbReference type="SAM" id="MobiDB-lite"/>
    </source>
</evidence>
<evidence type="ECO:0000313" key="2">
    <source>
        <dbReference type="EMBL" id="KAF9514660.1"/>
    </source>
</evidence>
<organism evidence="2 3">
    <name type="scientific">Hydnum rufescens UP504</name>
    <dbReference type="NCBI Taxonomy" id="1448309"/>
    <lineage>
        <taxon>Eukaryota</taxon>
        <taxon>Fungi</taxon>
        <taxon>Dikarya</taxon>
        <taxon>Basidiomycota</taxon>
        <taxon>Agaricomycotina</taxon>
        <taxon>Agaricomycetes</taxon>
        <taxon>Cantharellales</taxon>
        <taxon>Hydnaceae</taxon>
        <taxon>Hydnum</taxon>
    </lineage>
</organism>
<keyword evidence="3" id="KW-1185">Reference proteome</keyword>
<evidence type="ECO:0000313" key="3">
    <source>
        <dbReference type="Proteomes" id="UP000886523"/>
    </source>
</evidence>
<feature type="region of interest" description="Disordered" evidence="1">
    <location>
        <begin position="163"/>
        <end position="187"/>
    </location>
</feature>
<gene>
    <name evidence="2" type="ORF">BS47DRAFT_854896</name>
</gene>
<proteinExistence type="predicted"/>
<sequence length="198" mass="21569">MASTSPSNPSRLHISHQKMDSNARSRFLKRLAKGFQGPRRFVQLFSKQLSSPDFSLVKRPLDSAELSPQVQPSEESSLALPRVESTDHTQSRQSQTAFVQSPPPVLNPNYDYPLPTLKIKTGSGGSAQGPIAIGGDAGDIGYINERPRIDLANSGEQQGLFSFGNQPPLLPHSRYGHTQGLQRSRSRDVVEVLAPSAL</sequence>
<dbReference type="EMBL" id="MU128958">
    <property type="protein sequence ID" value="KAF9514660.1"/>
    <property type="molecule type" value="Genomic_DNA"/>
</dbReference>
<accession>A0A9P6DY87</accession>
<comment type="caution">
    <text evidence="2">The sequence shown here is derived from an EMBL/GenBank/DDBJ whole genome shotgun (WGS) entry which is preliminary data.</text>
</comment>